<dbReference type="AlphaFoldDB" id="A0A7J0FRK9"/>
<name>A0A7J0FRK9_9ERIC</name>
<accession>A0A7J0FRK9</accession>
<protein>
    <submittedName>
        <fullName evidence="1">Uncharacterized protein</fullName>
    </submittedName>
</protein>
<dbReference type="Proteomes" id="UP000585474">
    <property type="component" value="Unassembled WGS sequence"/>
</dbReference>
<dbReference type="EMBL" id="BJWL01000014">
    <property type="protein sequence ID" value="GFZ01335.1"/>
    <property type="molecule type" value="Genomic_DNA"/>
</dbReference>
<gene>
    <name evidence="1" type="ORF">Acr_14g0009700</name>
</gene>
<reference evidence="1 2" key="1">
    <citation type="submission" date="2019-07" db="EMBL/GenBank/DDBJ databases">
        <title>De Novo Assembly of kiwifruit Actinidia rufa.</title>
        <authorList>
            <person name="Sugita-Konishi S."/>
            <person name="Sato K."/>
            <person name="Mori E."/>
            <person name="Abe Y."/>
            <person name="Kisaki G."/>
            <person name="Hamano K."/>
            <person name="Suezawa K."/>
            <person name="Otani M."/>
            <person name="Fukuda T."/>
            <person name="Manabe T."/>
            <person name="Gomi K."/>
            <person name="Tabuchi M."/>
            <person name="Akimitsu K."/>
            <person name="Kataoka I."/>
        </authorList>
    </citation>
    <scope>NUCLEOTIDE SEQUENCE [LARGE SCALE GENOMIC DNA]</scope>
    <source>
        <strain evidence="2">cv. Fuchu</strain>
    </source>
</reference>
<proteinExistence type="predicted"/>
<keyword evidence="2" id="KW-1185">Reference proteome</keyword>
<comment type="caution">
    <text evidence="1">The sequence shown here is derived from an EMBL/GenBank/DDBJ whole genome shotgun (WGS) entry which is preliminary data.</text>
</comment>
<evidence type="ECO:0000313" key="1">
    <source>
        <dbReference type="EMBL" id="GFZ01335.1"/>
    </source>
</evidence>
<organism evidence="1 2">
    <name type="scientific">Actinidia rufa</name>
    <dbReference type="NCBI Taxonomy" id="165716"/>
    <lineage>
        <taxon>Eukaryota</taxon>
        <taxon>Viridiplantae</taxon>
        <taxon>Streptophyta</taxon>
        <taxon>Embryophyta</taxon>
        <taxon>Tracheophyta</taxon>
        <taxon>Spermatophyta</taxon>
        <taxon>Magnoliopsida</taxon>
        <taxon>eudicotyledons</taxon>
        <taxon>Gunneridae</taxon>
        <taxon>Pentapetalae</taxon>
        <taxon>asterids</taxon>
        <taxon>Ericales</taxon>
        <taxon>Actinidiaceae</taxon>
        <taxon>Actinidia</taxon>
    </lineage>
</organism>
<evidence type="ECO:0000313" key="2">
    <source>
        <dbReference type="Proteomes" id="UP000585474"/>
    </source>
</evidence>
<sequence>MMMGIFTMTFNRTRLLRSSSNSRKAQQGGAFEAEAEALGCLPPCSGVRSSDAALFGLSCKQKGSEE</sequence>